<gene>
    <name evidence="1" type="ORF">PS659_02245</name>
</gene>
<evidence type="ECO:0008006" key="3">
    <source>
        <dbReference type="Google" id="ProtNLM"/>
    </source>
</evidence>
<dbReference type="PANTHER" id="PTHR32305:SF15">
    <property type="entry name" value="PROTEIN RHSA-RELATED"/>
    <property type="match status" value="1"/>
</dbReference>
<accession>A0A5E6SEJ1</accession>
<evidence type="ECO:0000313" key="1">
    <source>
        <dbReference type="EMBL" id="VVM78987.1"/>
    </source>
</evidence>
<dbReference type="InterPro" id="IPR022385">
    <property type="entry name" value="Rhs_assc_core"/>
</dbReference>
<dbReference type="RefSeq" id="WP_224791493.1">
    <property type="nucleotide sequence ID" value="NZ_CABVGY010000010.1"/>
</dbReference>
<organism evidence="1 2">
    <name type="scientific">Pseudomonas fluorescens</name>
    <dbReference type="NCBI Taxonomy" id="294"/>
    <lineage>
        <taxon>Bacteria</taxon>
        <taxon>Pseudomonadati</taxon>
        <taxon>Pseudomonadota</taxon>
        <taxon>Gammaproteobacteria</taxon>
        <taxon>Pseudomonadales</taxon>
        <taxon>Pseudomonadaceae</taxon>
        <taxon>Pseudomonas</taxon>
    </lineage>
</organism>
<sequence length="884" mass="99385">MNAHTATPTLSVIDPRALAIRSVGYCRHPDSPVIDPRITRQRCDAAGRLIESWDPRLWGTAPQPNLTTRYGLSGQPLLTDSVDAGWQLSLPDQAGLPCSFWDARGSQRHTDFDDQQRPVSVMEQLAAERPRVVERLAYGGSDPVFSEHNQCGQLIRHNHPAGTQCVVDYGLAGAVLVEEQRFLADLETPDWPLDLDERDSWLEAQSFITRHTFNPGGELQRQTDAMGNVRTLSYDVAGKLSVVWLQMADSGKPPQRPVSDIRYNAQDQVERETAGNGVVTRAEYAADDGRLIRLTAAVGNQKPLQDLNYVYDAAGNIVELHDRSQTVSHFNNQRIDPINRYRYDSLYQLVEAQGWEVSQPSHGPALPTLLPTPLDPNQRRNYTQRFEYDRGGNLITRQHSDAPGFSMFTSASSNRSLGQRDDGSLPAEPDIALVFDAAGNQRELQRGQAMAWDSRNQLSRVTLVKRETAPNDYECYRYDRPGHRLRKTGFAQSSGRILRSEVRYLPGLEIHRQADGEEHHVISVEAGRGNVRALHWPQDEHDDQWRYSLSDHLGSGTLELDHEAGVLTQEHYYPFGGTACWAGKSALVAKYKTIRYSGKERDATGLYHYGYRYYAPWLQLWISPDPLAAIDGLNFYRALRNSPITLREKFGLVPVHPDDVHQNDRIAVNSEEEQGSNEFSVGELAVANALPVPESLSDRIATYFELNSARIEKMNKMLRHQPLSDTKIQSDRMVLPDEGGEAVVDEFINEYLPTGTWIFRTNYKRSNTEDFFASDVQLVQVALLGINDYPKMIVRNEVKNKQTLERTSKFESGTEELKNAFFMTPNGKNTAQILKALALDAISVTRSTSKGADFPSFYVEVRPQLAHKKRGLSAQAAELTNLPS</sequence>
<dbReference type="Proteomes" id="UP000326729">
    <property type="component" value="Unassembled WGS sequence"/>
</dbReference>
<dbReference type="NCBIfam" id="TIGR03696">
    <property type="entry name" value="Rhs_assc_core"/>
    <property type="match status" value="1"/>
</dbReference>
<protein>
    <recommendedName>
        <fullName evidence="3">Toxin</fullName>
    </recommendedName>
</protein>
<reference evidence="1 2" key="1">
    <citation type="submission" date="2019-09" db="EMBL/GenBank/DDBJ databases">
        <authorList>
            <person name="Chandra G."/>
            <person name="Truman W A."/>
        </authorList>
    </citation>
    <scope>NUCLEOTIDE SEQUENCE [LARGE SCALE GENOMIC DNA]</scope>
    <source>
        <strain evidence="1">PS659</strain>
    </source>
</reference>
<proteinExistence type="predicted"/>
<name>A0A5E6SEJ1_PSEFL</name>
<dbReference type="AlphaFoldDB" id="A0A5E6SEJ1"/>
<dbReference type="EMBL" id="CABVGY010000010">
    <property type="protein sequence ID" value="VVM78987.1"/>
    <property type="molecule type" value="Genomic_DNA"/>
</dbReference>
<dbReference type="PANTHER" id="PTHR32305">
    <property type="match status" value="1"/>
</dbReference>
<dbReference type="Gene3D" id="2.180.10.10">
    <property type="entry name" value="RHS repeat-associated core"/>
    <property type="match status" value="1"/>
</dbReference>
<dbReference type="InterPro" id="IPR050708">
    <property type="entry name" value="T6SS_VgrG/RHS"/>
</dbReference>
<evidence type="ECO:0000313" key="2">
    <source>
        <dbReference type="Proteomes" id="UP000326729"/>
    </source>
</evidence>